<feature type="domain" description="Protein kinase" evidence="2">
    <location>
        <begin position="16"/>
        <end position="311"/>
    </location>
</feature>
<protein>
    <submittedName>
        <fullName evidence="3">Uncharacterized protein with protein kinase and helix-hairpin-helix DNA-binding domains</fullName>
    </submittedName>
</protein>
<evidence type="ECO:0000313" key="3">
    <source>
        <dbReference type="EMBL" id="ABC27785.1"/>
    </source>
</evidence>
<dbReference type="Proteomes" id="UP000000238">
    <property type="component" value="Chromosome"/>
</dbReference>
<dbReference type="Gene3D" id="1.10.510.10">
    <property type="entry name" value="Transferase(Phosphotransferase) domain 1"/>
    <property type="match status" value="1"/>
</dbReference>
<dbReference type="AlphaFoldDB" id="Q2SNI9"/>
<accession>Q2SNI9</accession>
<gene>
    <name evidence="3" type="ordered locus">HCH_00893</name>
</gene>
<dbReference type="InterPro" id="IPR011009">
    <property type="entry name" value="Kinase-like_dom_sf"/>
</dbReference>
<dbReference type="GO" id="GO:0003677">
    <property type="term" value="F:DNA binding"/>
    <property type="evidence" value="ECO:0007669"/>
    <property type="project" value="UniProtKB-KW"/>
</dbReference>
<dbReference type="GO" id="GO:0005524">
    <property type="term" value="F:ATP binding"/>
    <property type="evidence" value="ECO:0007669"/>
    <property type="project" value="InterPro"/>
</dbReference>
<proteinExistence type="predicted"/>
<dbReference type="KEGG" id="hch:HCH_00893"/>
<evidence type="ECO:0000259" key="2">
    <source>
        <dbReference type="PROSITE" id="PS50011"/>
    </source>
</evidence>
<feature type="region of interest" description="Disordered" evidence="1">
    <location>
        <begin position="345"/>
        <end position="382"/>
    </location>
</feature>
<organism evidence="3 4">
    <name type="scientific">Hahella chejuensis (strain KCTC 2396)</name>
    <dbReference type="NCBI Taxonomy" id="349521"/>
    <lineage>
        <taxon>Bacteria</taxon>
        <taxon>Pseudomonadati</taxon>
        <taxon>Pseudomonadota</taxon>
        <taxon>Gammaproteobacteria</taxon>
        <taxon>Oceanospirillales</taxon>
        <taxon>Hahellaceae</taxon>
        <taxon>Hahella</taxon>
    </lineage>
</organism>
<keyword evidence="4" id="KW-1185">Reference proteome</keyword>
<keyword evidence="3" id="KW-0418">Kinase</keyword>
<dbReference type="EMBL" id="CP000155">
    <property type="protein sequence ID" value="ABC27785.1"/>
    <property type="molecule type" value="Genomic_DNA"/>
</dbReference>
<keyword evidence="3" id="KW-0808">Transferase</keyword>
<sequence length="923" mass="102888">MGQTQTLIEVGGGAVRLLDKPLGQGADAAIYRVDGRPDLVAKIYHKPEQDPGRRAKLEAMLANSPELSHIEHDGHRFVQIAWPLSILMDARGNLKGYLMPFVDLSRAVSLEMMLNRKTRQFSKLPEHYGYRLSAAKNVAALIAALHRKRHHVVDMKPININVYRETFFTALLDCDGFSIQGAGKRFTAHQYTPDYIAPEAIKGRQGPDQLGEEQDRFALAVILFQLLNQGVHPFQGAPKGGANLPTTNHERIGAGLYAYGLQEHPRIAPSPWSIHQSLDTRTRQLFENAFTKSPYARPSAQEWSDHLHWLLAGNDSPLQPCPNNKEHLSFGNGCPFCSVEQKAANSVKRKAKRPGQAQRPRGGTAPQPAWRAQPQYTQTPQPAAQPIVMPRKLKWGLIAALSAVVIPFLLSAILNPVIASWRWPGVTEAALDLGWPVCDSDKDYNLLYQAIASKDSSYLELALDNIHGVSCLGTVSITYAKGYIVDAGVVDGDTLWRLLQKLSSAPQNYQRWLTLESISLSYNGSYMGYYSEPLEYIDEAVSEYLATQYYQQELRDTWRQRLAVLSEDHGRRALGGETPGDELDPEYSRGRRVVNAIEESIFEPLWKWTAKHNVKDFVEILPPRPVVDLDKVDWIVATVAEDNQEGMEKLLKHPAISFQDAKLSQKQQAERDEVIATSALKAKDISQLPSAVKALPLSCDGLYSAIYTLGVGNLNIIKSRNNTTSYYSTRRRTGGSSSQITLKEGGMNYLVRQPQLACALAAMTGMKNSSGEDLQGVADFLNEMEAEAPGVKQKVLWDMARNFPQWEGEIRLILKGSRNNAERLLVWLLKDQSAVEWVDKDGETLVHYLVNWVSPELVQRLPSLGASTLRRNSSNLTLKEAYQRRLSAQGAASNQEKAALEALGRRSPAEKLDDYFFGNESNT</sequence>
<evidence type="ECO:0000313" key="4">
    <source>
        <dbReference type="Proteomes" id="UP000000238"/>
    </source>
</evidence>
<dbReference type="InterPro" id="IPR000719">
    <property type="entry name" value="Prot_kinase_dom"/>
</dbReference>
<dbReference type="GO" id="GO:0004672">
    <property type="term" value="F:protein kinase activity"/>
    <property type="evidence" value="ECO:0007669"/>
    <property type="project" value="InterPro"/>
</dbReference>
<dbReference type="SMART" id="SM00220">
    <property type="entry name" value="S_TKc"/>
    <property type="match status" value="1"/>
</dbReference>
<dbReference type="SUPFAM" id="SSF56112">
    <property type="entry name" value="Protein kinase-like (PK-like)"/>
    <property type="match status" value="1"/>
</dbReference>
<evidence type="ECO:0000256" key="1">
    <source>
        <dbReference type="SAM" id="MobiDB-lite"/>
    </source>
</evidence>
<dbReference type="HOGENOM" id="CLU_316112_0_0_6"/>
<feature type="compositionally biased region" description="Low complexity" evidence="1">
    <location>
        <begin position="372"/>
        <end position="382"/>
    </location>
</feature>
<name>Q2SNI9_HAHCH</name>
<keyword evidence="3" id="KW-0238">DNA-binding</keyword>
<dbReference type="eggNOG" id="COG4248">
    <property type="taxonomic scope" value="Bacteria"/>
</dbReference>
<dbReference type="Pfam" id="PF00069">
    <property type="entry name" value="Pkinase"/>
    <property type="match status" value="1"/>
</dbReference>
<dbReference type="OrthoDB" id="1022767at2"/>
<dbReference type="RefSeq" id="WP_011394860.1">
    <property type="nucleotide sequence ID" value="NC_007645.1"/>
</dbReference>
<reference evidence="3 4" key="1">
    <citation type="journal article" date="2005" name="Nucleic Acids Res.">
        <title>Genomic blueprint of Hahella chejuensis, a marine microbe producing an algicidal agent.</title>
        <authorList>
            <person name="Jeong H."/>
            <person name="Yim J.H."/>
            <person name="Lee C."/>
            <person name="Choi S.-H."/>
            <person name="Park Y.K."/>
            <person name="Yoon S.H."/>
            <person name="Hur C.-G."/>
            <person name="Kang H.-Y."/>
            <person name="Kim D."/>
            <person name="Lee H.H."/>
            <person name="Park K.H."/>
            <person name="Park S.-H."/>
            <person name="Park H.-S."/>
            <person name="Lee H.K."/>
            <person name="Oh T.K."/>
            <person name="Kim J.F."/>
        </authorList>
    </citation>
    <scope>NUCLEOTIDE SEQUENCE [LARGE SCALE GENOMIC DNA]</scope>
    <source>
        <strain evidence="3 4">KCTC 2396</strain>
    </source>
</reference>
<dbReference type="STRING" id="349521.HCH_00893"/>
<dbReference type="PROSITE" id="PS50011">
    <property type="entry name" value="PROTEIN_KINASE_DOM"/>
    <property type="match status" value="1"/>
</dbReference>